<dbReference type="PROSITE" id="PS00237">
    <property type="entry name" value="G_PROTEIN_RECEP_F1_1"/>
    <property type="match status" value="1"/>
</dbReference>
<evidence type="ECO:0000259" key="14">
    <source>
        <dbReference type="PROSITE" id="PS50262"/>
    </source>
</evidence>
<dbReference type="PANTHER" id="PTHR24248:SF202">
    <property type="entry name" value="5-HYDROXYTRYPTAMINE RECEPTOR 5A"/>
    <property type="match status" value="1"/>
</dbReference>
<keyword evidence="7" id="KW-1015">Disulfide bond</keyword>
<dbReference type="PROSITE" id="PS50262">
    <property type="entry name" value="G_PROTEIN_RECEP_F1_2"/>
    <property type="match status" value="1"/>
</dbReference>
<comment type="similarity">
    <text evidence="11">Belongs to the G-protein coupled receptor 1 family.</text>
</comment>
<evidence type="ECO:0000256" key="12">
    <source>
        <dbReference type="SAM" id="MobiDB-lite"/>
    </source>
</evidence>
<keyword evidence="10 11" id="KW-0807">Transducer</keyword>
<dbReference type="Pfam" id="PF00001">
    <property type="entry name" value="7tm_1"/>
    <property type="match status" value="1"/>
</dbReference>
<evidence type="ECO:0000256" key="7">
    <source>
        <dbReference type="ARBA" id="ARBA00023157"/>
    </source>
</evidence>
<keyword evidence="6 13" id="KW-0472">Membrane</keyword>
<evidence type="ECO:0000256" key="11">
    <source>
        <dbReference type="RuleBase" id="RU000688"/>
    </source>
</evidence>
<keyword evidence="2" id="KW-1003">Cell membrane</keyword>
<sequence>MQPLRLPSAMIQEPPSSPGSPCVLPPSAPRQPPNREGPEFPHFFVCLRVSARVSTYMHAFPYDECRASPRGVWATEGKPMGGDVQTSPPLPSSIKGERGRRTVGVFSSPNPPEGEGRRRSCCRFPEGDDAIRRLGSSRSGGDGKNPLRYLVPAPRVVVRGGGGAVERRRSHRTIPPGLQVPARRARDCGDFHDRSAEPSASALDERSRQTLWTTPDVFLAVAAPETTSRSLALRFKPRRLSARRRPEVGSSALSTGDREPSLSNPPSQKVHTHLLSGLSFLRRFRKSERPSHSCVFKVPEVGLRARGLLEALPVFVASRMDRSANFTCFSATTLAEPNWTDPGLLPSPSGMGRPLSIFKVLILTLLAMLGVATFLWNLLVLATILRVRTFHRVPHNLVASMAISDVMVAALVMPLSLMYELSGHRWRLGRLLCQIWVSCDVLCCTASIWNVTAIALDRYWSITRHLEYTLKTRRRISNVMIALTWLLSAIISLAPLLFGWGETYSEGNAECQVSREPSYTVFSTCGAFYVPLCVVLFVYWKIYKAARFRIGSRKSNSISPITPGALEVNSQHPQMVFTARHATVTFQTDGDTWREQKERKSALMVGILIGVFVLCWIPFFITELISSLCSCDIPPTCKSVFLWLGYSNSFFNPLIYTAFNKNYNNAFKNLFSRQQ</sequence>
<feature type="transmembrane region" description="Helical" evidence="13">
    <location>
        <begin position="435"/>
        <end position="456"/>
    </location>
</feature>
<evidence type="ECO:0000256" key="5">
    <source>
        <dbReference type="ARBA" id="ARBA00023040"/>
    </source>
</evidence>
<dbReference type="GO" id="GO:0071880">
    <property type="term" value="P:adenylate cyclase-activating adrenergic receptor signaling pathway"/>
    <property type="evidence" value="ECO:0007669"/>
    <property type="project" value="TreeGrafter"/>
</dbReference>
<feature type="domain" description="G-protein coupled receptors family 1 profile" evidence="14">
    <location>
        <begin position="376"/>
        <end position="656"/>
    </location>
</feature>
<comment type="subcellular location">
    <subcellularLocation>
        <location evidence="1">Cell membrane</location>
        <topology evidence="1">Multi-pass membrane protein</topology>
    </subcellularLocation>
</comment>
<evidence type="ECO:0000256" key="6">
    <source>
        <dbReference type="ARBA" id="ARBA00023136"/>
    </source>
</evidence>
<dbReference type="Proteomes" id="UP001474421">
    <property type="component" value="Unassembled WGS sequence"/>
</dbReference>
<feature type="transmembrane region" description="Helical" evidence="13">
    <location>
        <begin position="518"/>
        <end position="540"/>
    </location>
</feature>
<keyword evidence="3 11" id="KW-0812">Transmembrane</keyword>
<keyword evidence="16" id="KW-1185">Reference proteome</keyword>
<organism evidence="15 16">
    <name type="scientific">Crotalus adamanteus</name>
    <name type="common">Eastern diamondback rattlesnake</name>
    <dbReference type="NCBI Taxonomy" id="8729"/>
    <lineage>
        <taxon>Eukaryota</taxon>
        <taxon>Metazoa</taxon>
        <taxon>Chordata</taxon>
        <taxon>Craniata</taxon>
        <taxon>Vertebrata</taxon>
        <taxon>Euteleostomi</taxon>
        <taxon>Lepidosauria</taxon>
        <taxon>Squamata</taxon>
        <taxon>Bifurcata</taxon>
        <taxon>Unidentata</taxon>
        <taxon>Episquamata</taxon>
        <taxon>Toxicofera</taxon>
        <taxon>Serpentes</taxon>
        <taxon>Colubroidea</taxon>
        <taxon>Viperidae</taxon>
        <taxon>Crotalinae</taxon>
        <taxon>Crotalus</taxon>
    </lineage>
</organism>
<dbReference type="EMBL" id="JAOTOJ010000008">
    <property type="protein sequence ID" value="KAK9396082.1"/>
    <property type="molecule type" value="Genomic_DNA"/>
</dbReference>
<evidence type="ECO:0000256" key="9">
    <source>
        <dbReference type="ARBA" id="ARBA00023180"/>
    </source>
</evidence>
<dbReference type="SUPFAM" id="SSF81321">
    <property type="entry name" value="Family A G protein-coupled receptor-like"/>
    <property type="match status" value="1"/>
</dbReference>
<feature type="region of interest" description="Disordered" evidence="12">
    <location>
        <begin position="1"/>
        <end position="36"/>
    </location>
</feature>
<keyword evidence="8 11" id="KW-0675">Receptor</keyword>
<evidence type="ECO:0000256" key="1">
    <source>
        <dbReference type="ARBA" id="ARBA00004651"/>
    </source>
</evidence>
<evidence type="ECO:0000256" key="4">
    <source>
        <dbReference type="ARBA" id="ARBA00022989"/>
    </source>
</evidence>
<gene>
    <name evidence="15" type="ORF">NXF25_019443</name>
</gene>
<feature type="transmembrane region" description="Helical" evidence="13">
    <location>
        <begin position="360"/>
        <end position="385"/>
    </location>
</feature>
<dbReference type="AlphaFoldDB" id="A0AAW1B2E9"/>
<evidence type="ECO:0000256" key="10">
    <source>
        <dbReference type="ARBA" id="ARBA00023224"/>
    </source>
</evidence>
<feature type="region of interest" description="Disordered" evidence="12">
    <location>
        <begin position="78"/>
        <end position="124"/>
    </location>
</feature>
<dbReference type="InterPro" id="IPR017452">
    <property type="entry name" value="GPCR_Rhodpsn_7TM"/>
</dbReference>
<comment type="caution">
    <text evidence="15">The sequence shown here is derived from an EMBL/GenBank/DDBJ whole genome shotgun (WGS) entry which is preliminary data.</text>
</comment>
<evidence type="ECO:0000256" key="2">
    <source>
        <dbReference type="ARBA" id="ARBA00022475"/>
    </source>
</evidence>
<evidence type="ECO:0000313" key="16">
    <source>
        <dbReference type="Proteomes" id="UP001474421"/>
    </source>
</evidence>
<dbReference type="CDD" id="cd15328">
    <property type="entry name" value="7tmA_5-HT5"/>
    <property type="match status" value="1"/>
</dbReference>
<keyword evidence="5 11" id="KW-0297">G-protein coupled receptor</keyword>
<keyword evidence="9" id="KW-0325">Glycoprotein</keyword>
<dbReference type="PRINTS" id="PR01101">
    <property type="entry name" value="5HTRECEPTOR"/>
</dbReference>
<dbReference type="Gene3D" id="1.20.1070.10">
    <property type="entry name" value="Rhodopsin 7-helix transmembrane proteins"/>
    <property type="match status" value="1"/>
</dbReference>
<keyword evidence="4 13" id="KW-1133">Transmembrane helix</keyword>
<evidence type="ECO:0000313" key="15">
    <source>
        <dbReference type="EMBL" id="KAK9396082.1"/>
    </source>
</evidence>
<dbReference type="PRINTS" id="PR00237">
    <property type="entry name" value="GPCRRHODOPSN"/>
</dbReference>
<dbReference type="InterPro" id="IPR000276">
    <property type="entry name" value="GPCR_Rhodpsn"/>
</dbReference>
<accession>A0AAW1B2E9</accession>
<reference evidence="15 16" key="1">
    <citation type="journal article" date="2024" name="Proc. Natl. Acad. Sci. U.S.A.">
        <title>The genetic regulatory architecture and epigenomic basis for age-related changes in rattlesnake venom.</title>
        <authorList>
            <person name="Hogan M.P."/>
            <person name="Holding M.L."/>
            <person name="Nystrom G.S."/>
            <person name="Colston T.J."/>
            <person name="Bartlett D.A."/>
            <person name="Mason A.J."/>
            <person name="Ellsworth S.A."/>
            <person name="Rautsaw R.M."/>
            <person name="Lawrence K.C."/>
            <person name="Strickland J.L."/>
            <person name="He B."/>
            <person name="Fraser P."/>
            <person name="Margres M.J."/>
            <person name="Gilbert D.M."/>
            <person name="Gibbs H.L."/>
            <person name="Parkinson C.L."/>
            <person name="Rokyta D.R."/>
        </authorList>
    </citation>
    <scope>NUCLEOTIDE SEQUENCE [LARGE SCALE GENOMIC DNA]</scope>
    <source>
        <strain evidence="15">DRR0105</strain>
    </source>
</reference>
<dbReference type="GO" id="GO:0005886">
    <property type="term" value="C:plasma membrane"/>
    <property type="evidence" value="ECO:0007669"/>
    <property type="project" value="UniProtKB-SubCell"/>
</dbReference>
<evidence type="ECO:0000256" key="3">
    <source>
        <dbReference type="ARBA" id="ARBA00022692"/>
    </source>
</evidence>
<feature type="region of interest" description="Disordered" evidence="12">
    <location>
        <begin position="242"/>
        <end position="270"/>
    </location>
</feature>
<dbReference type="GO" id="GO:0043410">
    <property type="term" value="P:positive regulation of MAPK cascade"/>
    <property type="evidence" value="ECO:0007669"/>
    <property type="project" value="TreeGrafter"/>
</dbReference>
<name>A0AAW1B2E9_CROAD</name>
<proteinExistence type="inferred from homology"/>
<feature type="transmembrane region" description="Helical" evidence="13">
    <location>
        <begin position="602"/>
        <end position="621"/>
    </location>
</feature>
<feature type="transmembrane region" description="Helical" evidence="13">
    <location>
        <begin position="476"/>
        <end position="498"/>
    </location>
</feature>
<feature type="compositionally biased region" description="Pro residues" evidence="12">
    <location>
        <begin position="15"/>
        <end position="32"/>
    </location>
</feature>
<protein>
    <submittedName>
        <fullName evidence="15">5-hydroxytryptamine receptor 5A</fullName>
    </submittedName>
</protein>
<dbReference type="InterPro" id="IPR002231">
    <property type="entry name" value="5HT_rcpt"/>
</dbReference>
<dbReference type="PANTHER" id="PTHR24248">
    <property type="entry name" value="ADRENERGIC RECEPTOR-RELATED G-PROTEIN COUPLED RECEPTOR"/>
    <property type="match status" value="1"/>
</dbReference>
<dbReference type="GO" id="GO:0004993">
    <property type="term" value="F:G protein-coupled serotonin receptor activity"/>
    <property type="evidence" value="ECO:0007669"/>
    <property type="project" value="InterPro"/>
</dbReference>
<feature type="transmembrane region" description="Helical" evidence="13">
    <location>
        <begin position="397"/>
        <end position="415"/>
    </location>
</feature>
<evidence type="ECO:0000256" key="13">
    <source>
        <dbReference type="SAM" id="Phobius"/>
    </source>
</evidence>
<dbReference type="FunFam" id="1.20.1070.10:FF:000089">
    <property type="entry name" value="5-hydroxytryptamine receptor 5A"/>
    <property type="match status" value="1"/>
</dbReference>
<evidence type="ECO:0000256" key="8">
    <source>
        <dbReference type="ARBA" id="ARBA00023170"/>
    </source>
</evidence>